<dbReference type="GO" id="GO:0050518">
    <property type="term" value="F:2-C-methyl-D-erythritol 4-phosphate cytidylyltransferase activity"/>
    <property type="evidence" value="ECO:0007669"/>
    <property type="project" value="UniProtKB-EC"/>
</dbReference>
<organism evidence="8 9">
    <name type="scientific">Pseudoalteromonas qingdaonensis</name>
    <dbReference type="NCBI Taxonomy" id="3131913"/>
    <lineage>
        <taxon>Bacteria</taxon>
        <taxon>Pseudomonadati</taxon>
        <taxon>Pseudomonadota</taxon>
        <taxon>Gammaproteobacteria</taxon>
        <taxon>Alteromonadales</taxon>
        <taxon>Pseudoalteromonadaceae</taxon>
        <taxon>Pseudoalteromonas</taxon>
    </lineage>
</organism>
<keyword evidence="4 7" id="KW-0808">Transferase</keyword>
<evidence type="ECO:0000256" key="1">
    <source>
        <dbReference type="ARBA" id="ARBA00001282"/>
    </source>
</evidence>
<dbReference type="InterPro" id="IPR050088">
    <property type="entry name" value="IspD/TarI_cytidylyltransf_bact"/>
</dbReference>
<evidence type="ECO:0000313" key="8">
    <source>
        <dbReference type="EMBL" id="MEM0516404.1"/>
    </source>
</evidence>
<dbReference type="HAMAP" id="MF_00108">
    <property type="entry name" value="IspD"/>
    <property type="match status" value="1"/>
</dbReference>
<comment type="catalytic activity">
    <reaction evidence="1 7">
        <text>2-C-methyl-D-erythritol 4-phosphate + CTP + H(+) = 4-CDP-2-C-methyl-D-erythritol + diphosphate</text>
        <dbReference type="Rhea" id="RHEA:13429"/>
        <dbReference type="ChEBI" id="CHEBI:15378"/>
        <dbReference type="ChEBI" id="CHEBI:33019"/>
        <dbReference type="ChEBI" id="CHEBI:37563"/>
        <dbReference type="ChEBI" id="CHEBI:57823"/>
        <dbReference type="ChEBI" id="CHEBI:58262"/>
        <dbReference type="EC" id="2.7.7.60"/>
    </reaction>
</comment>
<evidence type="ECO:0000256" key="3">
    <source>
        <dbReference type="ARBA" id="ARBA00009789"/>
    </source>
</evidence>
<comment type="pathway">
    <text evidence="2 7">Isoprenoid biosynthesis; isopentenyl diphosphate biosynthesis via DXP pathway; isopentenyl diphosphate from 1-deoxy-D-xylulose 5-phosphate: step 2/6.</text>
</comment>
<comment type="similarity">
    <text evidence="3 7">Belongs to the IspD/TarI cytidylyltransferase family. IspD subfamily.</text>
</comment>
<gene>
    <name evidence="7 8" type="primary">ispD</name>
    <name evidence="8" type="ORF">WCN91_13440</name>
</gene>
<feature type="site" description="Positions MEP for the nucleophilic attack" evidence="7">
    <location>
        <position position="210"/>
    </location>
</feature>
<dbReference type="PANTHER" id="PTHR32125">
    <property type="entry name" value="2-C-METHYL-D-ERYTHRITOL 4-PHOSPHATE CYTIDYLYLTRANSFERASE, CHLOROPLASTIC"/>
    <property type="match status" value="1"/>
</dbReference>
<dbReference type="Proteomes" id="UP001447008">
    <property type="component" value="Unassembled WGS sequence"/>
</dbReference>
<proteinExistence type="inferred from homology"/>
<comment type="function">
    <text evidence="7">Catalyzes the formation of 4-diphosphocytidyl-2-C-methyl-D-erythritol from CTP and 2-C-methyl-D-erythritol 4-phosphate (MEP).</text>
</comment>
<reference evidence="8 9" key="1">
    <citation type="submission" date="2024-03" db="EMBL/GenBank/DDBJ databases">
        <title>Pseudoalteromonas qingdaonensis sp. nov., isolated from the intestines of marine benthic organisms.</title>
        <authorList>
            <person name="Lin X."/>
            <person name="Fang S."/>
            <person name="Hu X."/>
        </authorList>
    </citation>
    <scope>NUCLEOTIDE SEQUENCE [LARGE SCALE GENOMIC DNA]</scope>
    <source>
        <strain evidence="8 9">YIC-827</strain>
    </source>
</reference>
<dbReference type="Gene3D" id="3.90.550.10">
    <property type="entry name" value="Spore Coat Polysaccharide Biosynthesis Protein SpsA, Chain A"/>
    <property type="match status" value="1"/>
</dbReference>
<dbReference type="Pfam" id="PF01128">
    <property type="entry name" value="IspD"/>
    <property type="match status" value="1"/>
</dbReference>
<keyword evidence="5 7" id="KW-0548">Nucleotidyltransferase</keyword>
<evidence type="ECO:0000256" key="4">
    <source>
        <dbReference type="ARBA" id="ARBA00022679"/>
    </source>
</evidence>
<dbReference type="InterPro" id="IPR034683">
    <property type="entry name" value="IspD/TarI"/>
</dbReference>
<feature type="site" description="Transition state stabilizer" evidence="7">
    <location>
        <position position="19"/>
    </location>
</feature>
<dbReference type="InterPro" id="IPR001228">
    <property type="entry name" value="IspD"/>
</dbReference>
<evidence type="ECO:0000256" key="5">
    <source>
        <dbReference type="ARBA" id="ARBA00022695"/>
    </source>
</evidence>
<keyword evidence="9" id="KW-1185">Reference proteome</keyword>
<evidence type="ECO:0000256" key="2">
    <source>
        <dbReference type="ARBA" id="ARBA00004787"/>
    </source>
</evidence>
<evidence type="ECO:0000313" key="9">
    <source>
        <dbReference type="Proteomes" id="UP001447008"/>
    </source>
</evidence>
<dbReference type="RefSeq" id="WP_342679870.1">
    <property type="nucleotide sequence ID" value="NZ_JBCGCU010000018.1"/>
</dbReference>
<accession>A0ABU9MYV2</accession>
<dbReference type="PROSITE" id="PS01295">
    <property type="entry name" value="ISPD"/>
    <property type="match status" value="1"/>
</dbReference>
<feature type="site" description="Transition state stabilizer" evidence="7">
    <location>
        <position position="26"/>
    </location>
</feature>
<evidence type="ECO:0000256" key="7">
    <source>
        <dbReference type="HAMAP-Rule" id="MF_00108"/>
    </source>
</evidence>
<dbReference type="SUPFAM" id="SSF53448">
    <property type="entry name" value="Nucleotide-diphospho-sugar transferases"/>
    <property type="match status" value="1"/>
</dbReference>
<dbReference type="InterPro" id="IPR018294">
    <property type="entry name" value="ISPD_synthase_CS"/>
</dbReference>
<protein>
    <recommendedName>
        <fullName evidence="7">2-C-methyl-D-erythritol 4-phosphate cytidylyltransferase</fullName>
        <ecNumber evidence="7">2.7.7.60</ecNumber>
    </recommendedName>
    <alternativeName>
        <fullName evidence="7">4-diphosphocytidyl-2C-methyl-D-erythritol synthase</fullName>
    </alternativeName>
    <alternativeName>
        <fullName evidence="7">MEP cytidylyltransferase</fullName>
        <shortName evidence="7">MCT</shortName>
    </alternativeName>
</protein>
<dbReference type="InterPro" id="IPR029044">
    <property type="entry name" value="Nucleotide-diphossugar_trans"/>
</dbReference>
<evidence type="ECO:0000256" key="6">
    <source>
        <dbReference type="ARBA" id="ARBA00023229"/>
    </source>
</evidence>
<dbReference type="EC" id="2.7.7.60" evidence="7"/>
<dbReference type="NCBIfam" id="TIGR00453">
    <property type="entry name" value="ispD"/>
    <property type="match status" value="1"/>
</dbReference>
<comment type="caution">
    <text evidence="8">The sequence shown here is derived from an EMBL/GenBank/DDBJ whole genome shotgun (WGS) entry which is preliminary data.</text>
</comment>
<name>A0ABU9MYV2_9GAMM</name>
<keyword evidence="6 7" id="KW-0414">Isoprene biosynthesis</keyword>
<sequence length="232" mass="25292">MSENHGIIAIVPAAGVGARMQSQHPKQYLQLQGKTVLEHSLNKLAKVAAVKSITVAIGANDAYFAELPIDSQFVNTVIGGKERADSVLAALDALEANPPQWVLVHDAARPLVSPADIERLIHECQHHGEGGILAAKVRDTIKRGDSHVQQTIEREHLYQALTPQFFPYAQLRQALRDALTCGATITDEASAMEWAGHPVRLIAGRSDNFKLTTPEDLQLADFLLGQQMTEIL</sequence>
<dbReference type="CDD" id="cd02516">
    <property type="entry name" value="CDP-ME_synthetase"/>
    <property type="match status" value="1"/>
</dbReference>
<feature type="site" description="Positions MEP for the nucleophilic attack" evidence="7">
    <location>
        <position position="154"/>
    </location>
</feature>
<dbReference type="EMBL" id="JBCGCU010000018">
    <property type="protein sequence ID" value="MEM0516404.1"/>
    <property type="molecule type" value="Genomic_DNA"/>
</dbReference>
<dbReference type="PANTHER" id="PTHR32125:SF4">
    <property type="entry name" value="2-C-METHYL-D-ERYTHRITOL 4-PHOSPHATE CYTIDYLYLTRANSFERASE, CHLOROPLASTIC"/>
    <property type="match status" value="1"/>
</dbReference>